<protein>
    <submittedName>
        <fullName evidence="3">Uncharacterized protein</fullName>
    </submittedName>
</protein>
<dbReference type="EMBL" id="UGOY01000001">
    <property type="protein sequence ID" value="STY21507.1"/>
    <property type="molecule type" value="Genomic_DNA"/>
</dbReference>
<organism evidence="3 5">
    <name type="scientific">Legionella steigerwaltii</name>
    <dbReference type="NCBI Taxonomy" id="460"/>
    <lineage>
        <taxon>Bacteria</taxon>
        <taxon>Pseudomonadati</taxon>
        <taxon>Pseudomonadota</taxon>
        <taxon>Gammaproteobacteria</taxon>
        <taxon>Legionellales</taxon>
        <taxon>Legionellaceae</taxon>
        <taxon>Legionella</taxon>
    </lineage>
</organism>
<dbReference type="STRING" id="460.Lstg_2494"/>
<keyword evidence="1" id="KW-0175">Coiled coil</keyword>
<feature type="coiled-coil region" evidence="1">
    <location>
        <begin position="4"/>
        <end position="48"/>
    </location>
</feature>
<evidence type="ECO:0000313" key="5">
    <source>
        <dbReference type="Proteomes" id="UP000255110"/>
    </source>
</evidence>
<name>A0A378L498_9GAMM</name>
<keyword evidence="4" id="KW-1185">Reference proteome</keyword>
<dbReference type="AlphaFoldDB" id="A0A378L498"/>
<evidence type="ECO:0000313" key="2">
    <source>
        <dbReference type="EMBL" id="KTD75399.1"/>
    </source>
</evidence>
<feature type="coiled-coil region" evidence="1">
    <location>
        <begin position="210"/>
        <end position="286"/>
    </location>
</feature>
<evidence type="ECO:0000313" key="4">
    <source>
        <dbReference type="Proteomes" id="UP000054820"/>
    </source>
</evidence>
<reference evidence="3 5" key="2">
    <citation type="submission" date="2018-06" db="EMBL/GenBank/DDBJ databases">
        <authorList>
            <consortium name="Pathogen Informatics"/>
            <person name="Doyle S."/>
        </authorList>
    </citation>
    <scope>NUCLEOTIDE SEQUENCE [LARGE SCALE GENOMIC DNA]</scope>
    <source>
        <strain evidence="3 5">NCTC11991</strain>
    </source>
</reference>
<dbReference type="Proteomes" id="UP000054820">
    <property type="component" value="Unassembled WGS sequence"/>
</dbReference>
<accession>A0A378L498</accession>
<evidence type="ECO:0000256" key="1">
    <source>
        <dbReference type="SAM" id="Coils"/>
    </source>
</evidence>
<proteinExistence type="predicted"/>
<dbReference type="Proteomes" id="UP000255110">
    <property type="component" value="Unassembled WGS sequence"/>
</dbReference>
<reference evidence="2 4" key="1">
    <citation type="submission" date="2015-11" db="EMBL/GenBank/DDBJ databases">
        <title>Genomic analysis of 38 Legionella species identifies large and diverse effector repertoires.</title>
        <authorList>
            <person name="Burstein D."/>
            <person name="Amaro F."/>
            <person name="Zusman T."/>
            <person name="Lifshitz Z."/>
            <person name="Cohen O."/>
            <person name="Gilbert J.A."/>
            <person name="Pupko T."/>
            <person name="Shuman H.A."/>
            <person name="Segal G."/>
        </authorList>
    </citation>
    <scope>NUCLEOTIDE SEQUENCE [LARGE SCALE GENOMIC DNA]</scope>
    <source>
        <strain evidence="2 4">SC-18-C9</strain>
    </source>
</reference>
<dbReference type="EMBL" id="LNYZ01000022">
    <property type="protein sequence ID" value="KTD75399.1"/>
    <property type="molecule type" value="Genomic_DNA"/>
</dbReference>
<evidence type="ECO:0000313" key="3">
    <source>
        <dbReference type="EMBL" id="STY21507.1"/>
    </source>
</evidence>
<sequence length="543" mass="62465">MIDKLELTRQYQEKQEQIRVQREKIAALQKTKLEKEKKIEEYNQKNATIITTDIPHTLKQAQLHAGPSKQLDTKNKELVLAYIAAQFTIISDAEKQYKDEAHPEKTQKLLDFLYKVQAHLDLGYKAYGSKVLAKLANESGILSHQEPANTGFQLMLEILEEDKSNYVRTWASTDYENLSRVVPKKIADAEFAQREDQRCLEPLSDAAKALEELKIKLNSNYDERDKLSTEVTQLSAQINEIDRVTIKGLTDQAADINQRIKETEQREQQELERQQQLKKREELATEFKQMLFAYQSDRNQHYHAKDFFDSRDKDSRDKFIDDFANDEKMGLKAYIDSGNSDILLQKITTKMDEFQGVKMQATLSRIALKLMEADANPENVENLPEKAKEVLLALQRKKGKCEAYALKMQGLYEKIKGIEIYAATLPEPEKGTIKKLTEDLAKDVDQFVYQNKAEIPGKEAYQKFEMKVKARLHSQDDVMSEHKSWPARIANFLFSVVTLGKLIVSKVRTGRATPFFDKTAAQKEIEAPVDAALEDIRSLFENN</sequence>
<gene>
    <name evidence="2" type="ORF">Lstg_2494</name>
    <name evidence="3" type="ORF">NCTC11991_00075</name>
</gene>
<dbReference type="OrthoDB" id="5653708at2"/>
<dbReference type="RefSeq" id="WP_058478040.1">
    <property type="nucleotide sequence ID" value="NZ_CAAAIO010000030.1"/>
</dbReference>